<dbReference type="PROSITE" id="PS50104">
    <property type="entry name" value="TIR"/>
    <property type="match status" value="1"/>
</dbReference>
<dbReference type="InterPro" id="IPR027417">
    <property type="entry name" value="P-loop_NTPase"/>
</dbReference>
<dbReference type="Gene3D" id="3.40.50.10140">
    <property type="entry name" value="Toll/interleukin-1 receptor homology (TIR) domain"/>
    <property type="match status" value="1"/>
</dbReference>
<dbReference type="SUPFAM" id="SSF52058">
    <property type="entry name" value="L domain-like"/>
    <property type="match status" value="1"/>
</dbReference>
<evidence type="ECO:0000313" key="5">
    <source>
        <dbReference type="Proteomes" id="UP001341840"/>
    </source>
</evidence>
<dbReference type="PRINTS" id="PR00364">
    <property type="entry name" value="DISEASERSIST"/>
</dbReference>
<dbReference type="InterPro" id="IPR035897">
    <property type="entry name" value="Toll_tir_struct_dom_sf"/>
</dbReference>
<dbReference type="InterPro" id="IPR044974">
    <property type="entry name" value="Disease_R_plants"/>
</dbReference>
<dbReference type="Pfam" id="PF01582">
    <property type="entry name" value="TIR"/>
    <property type="match status" value="1"/>
</dbReference>
<dbReference type="InterPro" id="IPR032675">
    <property type="entry name" value="LRR_dom_sf"/>
</dbReference>
<dbReference type="EMBL" id="JASCZI010121107">
    <property type="protein sequence ID" value="MED6159798.1"/>
    <property type="molecule type" value="Genomic_DNA"/>
</dbReference>
<dbReference type="InterPro" id="IPR058192">
    <property type="entry name" value="WHD_ROQ1-like"/>
</dbReference>
<dbReference type="PANTHER" id="PTHR11017:SF559">
    <property type="entry name" value="DISEASE RESISTANCE PROTEIN CHL1"/>
    <property type="match status" value="1"/>
</dbReference>
<keyword evidence="5" id="KW-1185">Reference proteome</keyword>
<feature type="domain" description="TIR" evidence="3">
    <location>
        <begin position="18"/>
        <end position="185"/>
    </location>
</feature>
<dbReference type="SUPFAM" id="SSF52200">
    <property type="entry name" value="Toll/Interleukin receptor TIR domain"/>
    <property type="match status" value="1"/>
</dbReference>
<dbReference type="Proteomes" id="UP001341840">
    <property type="component" value="Unassembled WGS sequence"/>
</dbReference>
<dbReference type="SMART" id="SM00255">
    <property type="entry name" value="TIR"/>
    <property type="match status" value="1"/>
</dbReference>
<evidence type="ECO:0000256" key="1">
    <source>
        <dbReference type="ARBA" id="ARBA00022614"/>
    </source>
</evidence>
<gene>
    <name evidence="4" type="ORF">PIB30_045544</name>
</gene>
<dbReference type="Pfam" id="PF00931">
    <property type="entry name" value="NB-ARC"/>
    <property type="match status" value="1"/>
</dbReference>
<evidence type="ECO:0000256" key="2">
    <source>
        <dbReference type="ARBA" id="ARBA00022737"/>
    </source>
</evidence>
<dbReference type="InterPro" id="IPR002182">
    <property type="entry name" value="NB-ARC"/>
</dbReference>
<sequence>MASASCSTSIPPQPPSSYSHHVFLSFRGEDTRNGFTSHLYAALNRKGITTYNDDKKLRKGDVISDELLKAIEESMFAVIVFSSDYASSSWCLDELCKIIDCKNKLGLQMVVGFYDMEPCDVRHQIGTFREAFKKHEERYDTMKVQRWKEALKHVAEYSGWSSKNQYMGIGRHSKTTIARAVFETIRSRFEASCFVADVRQYFEKQDITDLQNQLLKQMNIISSDAYYNKYDGSKIIQTSFRRKKVLIVFDDVSHENQLENLAKEKDWFGAGSRIIITTRNKEVLKQQEGHETYEVKVLVERECFELFCSEAFNQAEPLERFLDLSKEVVNYCSGLPLALKATWMQDVIASCPYIEMRHSFTLAVAGLTQPHMIPKTSLRRGHVWGTPPPLSGLGTGYTTPGGEKNGVTKILKECGYDAEIGIDILINRSLLTLELDWKRDTLIGMHDLVEEMGKQIVIQESADGASKRSRLWCYEDIDSVLAQRQDIEATQSMALRMDQKYTGENWRDSDIRGSCFSKLQLLILDGVTARILCNIPSTLKVLRWKKCPMETLPLITDQRYELVEIDLRESQIVQLWEGKKFLNKLEHLNLSSCHKLKETPDLSGAPNLKTLTIRYCVELNYIHPSLTHHKSLVKLNLGECYRLETAGDKLEMSSLKKLTLLECSSFWELPEFGECMKQLLILTLTLGIGKPPSTFGNLVGLTELELYVKYIGSPISLGCLLSLKKLSLNFLFDLYDYRSEIQNIDVLLRSVSLLTALSSLKLFQCFLESEESTPYYDLGQLPFLTKLDLSWNLFKKVLPDLPSSLRLLQAIGCYSLDASNVNDVISKACCVFAESASQDGEDVFEMVIPGTGREIPAWFEHQEQGNGVSLSCPSTKTMALSLCFAFDNPFYGTKSFVICCNGKEFINKSLLKVFPCMHSGFMAIVFLNGYYVSNLLGQHDLFHILFPNYADKNNVGRSAARWVCNQDIQVPNFKKRKATLQLSKQDIMPLHEEEEGCASHQSSDNN</sequence>
<keyword evidence="1" id="KW-0433">Leucine-rich repeat</keyword>
<name>A0ABU6UJF6_9FABA</name>
<dbReference type="Pfam" id="PF23282">
    <property type="entry name" value="WHD_ROQ1"/>
    <property type="match status" value="1"/>
</dbReference>
<evidence type="ECO:0000259" key="3">
    <source>
        <dbReference type="PROSITE" id="PS50104"/>
    </source>
</evidence>
<organism evidence="4 5">
    <name type="scientific">Stylosanthes scabra</name>
    <dbReference type="NCBI Taxonomy" id="79078"/>
    <lineage>
        <taxon>Eukaryota</taxon>
        <taxon>Viridiplantae</taxon>
        <taxon>Streptophyta</taxon>
        <taxon>Embryophyta</taxon>
        <taxon>Tracheophyta</taxon>
        <taxon>Spermatophyta</taxon>
        <taxon>Magnoliopsida</taxon>
        <taxon>eudicotyledons</taxon>
        <taxon>Gunneridae</taxon>
        <taxon>Pentapetalae</taxon>
        <taxon>rosids</taxon>
        <taxon>fabids</taxon>
        <taxon>Fabales</taxon>
        <taxon>Fabaceae</taxon>
        <taxon>Papilionoideae</taxon>
        <taxon>50 kb inversion clade</taxon>
        <taxon>dalbergioids sensu lato</taxon>
        <taxon>Dalbergieae</taxon>
        <taxon>Pterocarpus clade</taxon>
        <taxon>Stylosanthes</taxon>
    </lineage>
</organism>
<keyword evidence="2" id="KW-0677">Repeat</keyword>
<reference evidence="4 5" key="1">
    <citation type="journal article" date="2023" name="Plants (Basel)">
        <title>Bridging the Gap: Combining Genomics and Transcriptomics Approaches to Understand Stylosanthes scabra, an Orphan Legume from the Brazilian Caatinga.</title>
        <authorList>
            <person name="Ferreira-Neto J.R.C."/>
            <person name="da Silva M.D."/>
            <person name="Binneck E."/>
            <person name="de Melo N.F."/>
            <person name="da Silva R.H."/>
            <person name="de Melo A.L.T.M."/>
            <person name="Pandolfi V."/>
            <person name="Bustamante F.O."/>
            <person name="Brasileiro-Vidal A.C."/>
            <person name="Benko-Iseppon A.M."/>
        </authorList>
    </citation>
    <scope>NUCLEOTIDE SEQUENCE [LARGE SCALE GENOMIC DNA]</scope>
    <source>
        <tissue evidence="4">Leaves</tissue>
    </source>
</reference>
<comment type="caution">
    <text evidence="4">The sequence shown here is derived from an EMBL/GenBank/DDBJ whole genome shotgun (WGS) entry which is preliminary data.</text>
</comment>
<protein>
    <recommendedName>
        <fullName evidence="3">TIR domain-containing protein</fullName>
    </recommendedName>
</protein>
<dbReference type="InterPro" id="IPR042197">
    <property type="entry name" value="Apaf_helical"/>
</dbReference>
<accession>A0ABU6UJF6</accession>
<dbReference type="Gene3D" id="3.40.50.300">
    <property type="entry name" value="P-loop containing nucleotide triphosphate hydrolases"/>
    <property type="match status" value="1"/>
</dbReference>
<dbReference type="SUPFAM" id="SSF52540">
    <property type="entry name" value="P-loop containing nucleoside triphosphate hydrolases"/>
    <property type="match status" value="1"/>
</dbReference>
<evidence type="ECO:0000313" key="4">
    <source>
        <dbReference type="EMBL" id="MED6159798.1"/>
    </source>
</evidence>
<dbReference type="PANTHER" id="PTHR11017">
    <property type="entry name" value="LEUCINE-RICH REPEAT-CONTAINING PROTEIN"/>
    <property type="match status" value="1"/>
</dbReference>
<proteinExistence type="predicted"/>
<dbReference type="InterPro" id="IPR000157">
    <property type="entry name" value="TIR_dom"/>
</dbReference>
<dbReference type="Gene3D" id="1.10.8.430">
    <property type="entry name" value="Helical domain of apoptotic protease-activating factors"/>
    <property type="match status" value="1"/>
</dbReference>
<dbReference type="Gene3D" id="3.80.10.10">
    <property type="entry name" value="Ribonuclease Inhibitor"/>
    <property type="match status" value="2"/>
</dbReference>